<dbReference type="AlphaFoldDB" id="A0A375DVQ8"/>
<dbReference type="GO" id="GO:0016887">
    <property type="term" value="F:ATP hydrolysis activity"/>
    <property type="evidence" value="ECO:0007669"/>
    <property type="project" value="InterPro"/>
</dbReference>
<geneLocation type="plasmid" evidence="6">
    <name>cbm2636p</name>
</geneLocation>
<geneLocation type="plasmid" evidence="5">
    <name>CBM2636p</name>
</geneLocation>
<dbReference type="OMA" id="STAWHAK"/>
<reference evidence="6 7" key="1">
    <citation type="submission" date="2018-01" db="EMBL/GenBank/DDBJ databases">
        <authorList>
            <person name="Clerissi C."/>
        </authorList>
    </citation>
    <scope>NUCLEOTIDE SEQUENCE [LARGE SCALE GENOMIC DNA]</scope>
    <source>
        <strain evidence="3">Cupriavidus taiwanensis LMG 19430</strain>
        <strain evidence="2">Cupriavidus taiwanensis STM 3521</strain>
        <strain evidence="4">Cupriavidus taiwanensis STM 6021</strain>
        <strain evidence="5">Cupriavidus taiwanensis SWF 66322</strain>
        <plasmid evidence="7">cbm2594_p</plasmid>
        <plasmid evidence="6">cbm2636p</plasmid>
        <plasmid evidence="5">CBM2636p</plasmid>
    </source>
</reference>
<dbReference type="Proteomes" id="UP000256297">
    <property type="component" value="Plasmid CBM2589_p"/>
</dbReference>
<evidence type="ECO:0000259" key="1">
    <source>
        <dbReference type="Pfam" id="PF13401"/>
    </source>
</evidence>
<evidence type="ECO:0000313" key="4">
    <source>
        <dbReference type="EMBL" id="SPC25277.1"/>
    </source>
</evidence>
<proteinExistence type="predicted"/>
<protein>
    <recommendedName>
        <fullName evidence="1">ORC1/DEAH AAA+ ATPase domain-containing protein</fullName>
    </recommendedName>
</protein>
<evidence type="ECO:0000313" key="6">
    <source>
        <dbReference type="Proteomes" id="UP000254259"/>
    </source>
</evidence>
<evidence type="ECO:0000313" key="3">
    <source>
        <dbReference type="EMBL" id="SOY77992.1"/>
    </source>
</evidence>
<evidence type="ECO:0000313" key="7">
    <source>
        <dbReference type="Proteomes" id="UP000257139"/>
    </source>
</evidence>
<dbReference type="EMBL" id="OFSN01000055">
    <property type="protein sequence ID" value="SOY77992.1"/>
    <property type="molecule type" value="Genomic_DNA"/>
</dbReference>
<dbReference type="EMBL" id="LT984815">
    <property type="protein sequence ID" value="SPD69650.1"/>
    <property type="molecule type" value="Genomic_DNA"/>
</dbReference>
<dbReference type="InterPro" id="IPR049945">
    <property type="entry name" value="AAA_22"/>
</dbReference>
<dbReference type="Pfam" id="PF13401">
    <property type="entry name" value="AAA_22"/>
    <property type="match status" value="1"/>
</dbReference>
<dbReference type="EMBL" id="OGUU01000033">
    <property type="protein sequence ID" value="SPC25277.1"/>
    <property type="molecule type" value="Genomic_DNA"/>
</dbReference>
<accession>A0A375DVQ8</accession>
<dbReference type="Proteomes" id="UP000257016">
    <property type="component" value="Unassembled WGS sequence"/>
</dbReference>
<gene>
    <name evidence="3" type="ORF">CBM2586_P340003</name>
    <name evidence="2" type="ORF">CBM2589_P340002</name>
    <name evidence="4" type="ORF">CBM2594_P270003</name>
    <name evidence="5" type="ORF">CBM2636_P20337</name>
</gene>
<dbReference type="GeneID" id="29763378"/>
<dbReference type="RefSeq" id="WP_012354774.1">
    <property type="nucleotide sequence ID" value="NZ_LT976864.1"/>
</dbReference>
<sequence length="147" mass="16315">MMQPNLLALYGLKFNPFAQDIPVKAVFLNPKLDGASSTAWHAKRLCHGCSMGSINHPQSSLSDFYRELSDILAVPIESQNRWGGFKAQRGRWLAHLQASRRRCVLLIDEAQGMSAPVLSELPCWHRRCCALCSPAMPACVRNPPATI</sequence>
<feature type="domain" description="ORC1/DEAH AAA+ ATPase" evidence="1">
    <location>
        <begin position="57"/>
        <end position="125"/>
    </location>
</feature>
<geneLocation type="plasmid" evidence="7">
    <name>cbm2594_p</name>
</geneLocation>
<evidence type="ECO:0000313" key="2">
    <source>
        <dbReference type="EMBL" id="SOY76747.1"/>
    </source>
</evidence>
<dbReference type="EMBL" id="OFSP01000067">
    <property type="protein sequence ID" value="SOY76747.1"/>
    <property type="molecule type" value="Genomic_DNA"/>
</dbReference>
<evidence type="ECO:0000313" key="5">
    <source>
        <dbReference type="EMBL" id="SPD69650.1"/>
    </source>
</evidence>
<dbReference type="Proteomes" id="UP000257139">
    <property type="component" value="Plasmid CBM2594_p"/>
</dbReference>
<organism evidence="4 7">
    <name type="scientific">Cupriavidus taiwanensis</name>
    <dbReference type="NCBI Taxonomy" id="164546"/>
    <lineage>
        <taxon>Bacteria</taxon>
        <taxon>Pseudomonadati</taxon>
        <taxon>Pseudomonadota</taxon>
        <taxon>Betaproteobacteria</taxon>
        <taxon>Burkholderiales</taxon>
        <taxon>Burkholderiaceae</taxon>
        <taxon>Cupriavidus</taxon>
    </lineage>
</organism>
<name>A0A375DVQ8_9BURK</name>
<dbReference type="Proteomes" id="UP000254259">
    <property type="component" value="Plasmid CBM2636p"/>
</dbReference>
<keyword evidence="5" id="KW-0614">Plasmid</keyword>